<dbReference type="GO" id="GO:0043041">
    <property type="term" value="P:amino acid activation for nonribosomal peptide biosynthetic process"/>
    <property type="evidence" value="ECO:0007669"/>
    <property type="project" value="TreeGrafter"/>
</dbReference>
<dbReference type="Pfam" id="PF00501">
    <property type="entry name" value="AMP-binding"/>
    <property type="match status" value="1"/>
</dbReference>
<comment type="similarity">
    <text evidence="8">Belongs to the NRP synthetase family.</text>
</comment>
<dbReference type="InterPro" id="IPR000073">
    <property type="entry name" value="AB_hydrolase_1"/>
</dbReference>
<dbReference type="InterPro" id="IPR042099">
    <property type="entry name" value="ANL_N_sf"/>
</dbReference>
<dbReference type="InterPro" id="IPR020846">
    <property type="entry name" value="MFS_dom"/>
</dbReference>
<feature type="transmembrane region" description="Helical" evidence="10">
    <location>
        <begin position="445"/>
        <end position="466"/>
    </location>
</feature>
<dbReference type="GO" id="GO:0022857">
    <property type="term" value="F:transmembrane transporter activity"/>
    <property type="evidence" value="ECO:0007669"/>
    <property type="project" value="InterPro"/>
</dbReference>
<dbReference type="GO" id="GO:0016874">
    <property type="term" value="F:ligase activity"/>
    <property type="evidence" value="ECO:0007669"/>
    <property type="project" value="UniProtKB-KW"/>
</dbReference>
<dbReference type="Gene3D" id="3.40.50.12780">
    <property type="entry name" value="N-terminal domain of ligase-like"/>
    <property type="match status" value="1"/>
</dbReference>
<dbReference type="EMBL" id="MDYL01000004">
    <property type="protein sequence ID" value="OQD76414.1"/>
    <property type="molecule type" value="Genomic_DNA"/>
</dbReference>
<feature type="transmembrane region" description="Helical" evidence="10">
    <location>
        <begin position="206"/>
        <end position="226"/>
    </location>
</feature>
<evidence type="ECO:0000256" key="9">
    <source>
        <dbReference type="SAM" id="MobiDB-lite"/>
    </source>
</evidence>
<dbReference type="PANTHER" id="PTHR45527:SF16">
    <property type="entry name" value="NONRIBOSOMAL PEPTIDE SYNTHASE ATNA-RELATED"/>
    <property type="match status" value="1"/>
</dbReference>
<dbReference type="InterPro" id="IPR009081">
    <property type="entry name" value="PP-bd_ACP"/>
</dbReference>
<proteinExistence type="inferred from homology"/>
<sequence>METVDPSVDLASPMLANTDNNEKALPLEKAETVPEQQDPEPEPDFSLWQQVPVFIAMSLGIFILGLDNTIVGTATPTISDEFKSITDIGWYGSAYQLTTCSTQFMFGKLYTMFRVKWLLVISVVILELGSIVSATAPNSAAFIVGRAIAGCGASGVLNGVLIAGSTTLPLRWRPIFNSTIGGLECIAMVVAPIIGGALTTDVTWRWCFWLNVPIGGFTLAILIFVFKQPPDQKDKDQKDKDKSSMSKIKKLNIPSLLIFTGSIVCLLLALQWGGINPWNSGKVVAPLVVAGVSFAAFLAYESLREGEAMIPRSIIFNRTAGLCMLYAFCSSAAFNIIDYYLPIWFQAIKGATAVQSGEMLLPSIIGLSLVAISSGFVLSFIGYYTPLMLLGSTIMAIGFGFLTTFKPSTTHAAWIGWQVMLGIGTGLAFPQPWSAIQTALPEKDIPLGLAGVGFGISFAAAVSISICENVFTNLLRSGLQAAALPGVNAKDVIQEGATGFLQHIAVNERESVLKIYNDAVTSCFWLPVAACCVGFVAALGMNWNSVKEKEKEGDEEKKGSGSESEPVSEAHIKFDQWVTEDPTKYAIVYEDEQLTYSELDHRSRQLASNLTRHGVSLEDIVAFCFPKSVHAVIAVIAILRCGAAFTALPPDAPKVRKNDILSVCKPKAVLRGEEQKGILEGLNVPILPVGNQTYRQHVPAVEFPIISNNNAACVLFTSGSTGKPKGVVYEHGNILFASETWGVHVGIGPTSRILQWCSFTFDVSIVETVVALMLGACICMPTDEQRTQDTEAFVNRDNADWAFFTPSVARTLDPTRMPGLKTVLLGGEATSKEIAARWAPNRRLVNCYGPCEGTVYFSFAELHDESADVRNVGIPPFNGYIVSPDDVNILIEDEVGTGALAAGELLIQGPSVVRGYLNDNRSGAFVDPPTCAVKTACKDGSIRILGRKDRQVKIRWQKVDLDELRHHFLSSIPELHDFVALFEGFSTTQQHRRHELVAFVVPRSSERQVAAKITPMTEELLASLTHTSEALQEVVARYMLPTLFIPLTAIPLTAHSKLDLPTLRALLASLSPAQERRFALHEREFEPPVTEDELILGEILAVQLALPVSDINRNMGFVQLGGDSIKAMSVAKELGHKGKYLPVQAALLSSTIKEMAEAITPAVASSSLKVPTPFSLLSAGNTEIVRQEAAKACGVPEEAVHDVFPCTSLQEGFLAVSSRDNSANVARYIFKMGEGADAHALSAAWLATVSTIETLRTRFFPSPTEGLVQVVVDDGDWSLSSFERLPDLLKSHNSSPFGLGSPMVRASLVRIPRLFILSIHHAIFDLFTLRLILHTLKAAYTQQALPPVLPFTIALDERLGATSAAASEAFWKSTLQHSSVSNWPVPAPTNSSPAKTWALLLGAYQGSDDVVYAMAVSGRESNRCDPLQIAGPMLATCPLRLHTSEVGTVGGLLAYVRKTVLETTRHAHLGIQRIARLGEDERRAYLQKYGFIAYDAPGCGHSTSDKLSVTDIPFLVATAEAFLRHFNLTKFHIIGHSMGGLTALVFAQHHPDRVLSFIFTFPSDDPDSFLDEFINRTRRSESYSNPLYASALPLRVRAGAVRPIFESTVQLSGQGDLIGTLVSLPFPKVFMFGDECRGLSYLPRLEKEGVELADIPQSGHFPMYSNPVEMYRRIAAFLLGTGRK</sequence>
<dbReference type="FunFam" id="1.20.1250.20:FF:000196">
    <property type="entry name" value="MFS toxin efflux pump (AflT)"/>
    <property type="match status" value="1"/>
</dbReference>
<evidence type="ECO:0000256" key="5">
    <source>
        <dbReference type="ARBA" id="ARBA00022692"/>
    </source>
</evidence>
<protein>
    <recommendedName>
        <fullName evidence="15">Carrier domain-containing protein</fullName>
    </recommendedName>
</protein>
<keyword evidence="4" id="KW-0436">Ligase</keyword>
<dbReference type="GO" id="GO:0016020">
    <property type="term" value="C:membrane"/>
    <property type="evidence" value="ECO:0007669"/>
    <property type="project" value="UniProtKB-SubCell"/>
</dbReference>
<evidence type="ECO:0000259" key="11">
    <source>
        <dbReference type="PROSITE" id="PS50075"/>
    </source>
</evidence>
<gene>
    <name evidence="13" type="ORF">PENDEC_c004G01660</name>
</gene>
<dbReference type="InterPro" id="IPR020845">
    <property type="entry name" value="AMP-binding_CS"/>
</dbReference>
<keyword evidence="5 10" id="KW-0812">Transmembrane</keyword>
<dbReference type="STRING" id="69771.A0A1V6PHG6"/>
<dbReference type="Gene3D" id="3.30.559.30">
    <property type="entry name" value="Nonribosomal peptide synthetase, condensation domain"/>
    <property type="match status" value="1"/>
</dbReference>
<dbReference type="InterPro" id="IPR000873">
    <property type="entry name" value="AMP-dep_synth/lig_dom"/>
</dbReference>
<evidence type="ECO:0000256" key="10">
    <source>
        <dbReference type="SAM" id="Phobius"/>
    </source>
</evidence>
<feature type="transmembrane region" description="Helical" evidence="10">
    <location>
        <begin position="175"/>
        <end position="194"/>
    </location>
</feature>
<feature type="compositionally biased region" description="Basic and acidic residues" evidence="9">
    <location>
        <begin position="20"/>
        <end position="32"/>
    </location>
</feature>
<dbReference type="SUPFAM" id="SSF47336">
    <property type="entry name" value="ACP-like"/>
    <property type="match status" value="1"/>
</dbReference>
<dbReference type="OrthoDB" id="5215911at2759"/>
<dbReference type="GO" id="GO:0017000">
    <property type="term" value="P:antibiotic biosynthetic process"/>
    <property type="evidence" value="ECO:0007669"/>
    <property type="project" value="UniProtKB-ARBA"/>
</dbReference>
<dbReference type="GO" id="GO:0072330">
    <property type="term" value="P:monocarboxylic acid biosynthetic process"/>
    <property type="evidence" value="ECO:0007669"/>
    <property type="project" value="UniProtKB-ARBA"/>
</dbReference>
<dbReference type="InterPro" id="IPR036736">
    <property type="entry name" value="ACP-like_sf"/>
</dbReference>
<evidence type="ECO:0000256" key="1">
    <source>
        <dbReference type="ARBA" id="ARBA00004141"/>
    </source>
</evidence>
<accession>A0A1V6PHG6</accession>
<comment type="caution">
    <text evidence="13">The sequence shown here is derived from an EMBL/GenBank/DDBJ whole genome shotgun (WGS) entry which is preliminary data.</text>
</comment>
<comment type="subcellular location">
    <subcellularLocation>
        <location evidence="1">Membrane</location>
        <topology evidence="1">Multi-pass membrane protein</topology>
    </subcellularLocation>
</comment>
<dbReference type="GO" id="GO:0044550">
    <property type="term" value="P:secondary metabolite biosynthetic process"/>
    <property type="evidence" value="ECO:0007669"/>
    <property type="project" value="TreeGrafter"/>
</dbReference>
<dbReference type="Pfam" id="PF00561">
    <property type="entry name" value="Abhydrolase_1"/>
    <property type="match status" value="1"/>
</dbReference>
<dbReference type="Pfam" id="PF00668">
    <property type="entry name" value="Condensation"/>
    <property type="match status" value="1"/>
</dbReference>
<evidence type="ECO:0000256" key="2">
    <source>
        <dbReference type="ARBA" id="ARBA00022450"/>
    </source>
</evidence>
<evidence type="ECO:0000313" key="14">
    <source>
        <dbReference type="Proteomes" id="UP000191522"/>
    </source>
</evidence>
<evidence type="ECO:0008006" key="15">
    <source>
        <dbReference type="Google" id="ProtNLM"/>
    </source>
</evidence>
<evidence type="ECO:0000256" key="6">
    <source>
        <dbReference type="ARBA" id="ARBA00022989"/>
    </source>
</evidence>
<evidence type="ECO:0000256" key="3">
    <source>
        <dbReference type="ARBA" id="ARBA00022553"/>
    </source>
</evidence>
<dbReference type="PRINTS" id="PR00111">
    <property type="entry name" value="ABHYDROLASE"/>
</dbReference>
<dbReference type="InterPro" id="IPR045851">
    <property type="entry name" value="AMP-bd_C_sf"/>
</dbReference>
<feature type="transmembrane region" description="Helical" evidence="10">
    <location>
        <begin position="47"/>
        <end position="66"/>
    </location>
</feature>
<feature type="region of interest" description="Disordered" evidence="9">
    <location>
        <begin position="1"/>
        <end position="42"/>
    </location>
</feature>
<dbReference type="Gene3D" id="1.20.1250.20">
    <property type="entry name" value="MFS general substrate transporter like domains"/>
    <property type="match status" value="1"/>
</dbReference>
<dbReference type="SUPFAM" id="SSF56801">
    <property type="entry name" value="Acetyl-CoA synthetase-like"/>
    <property type="match status" value="1"/>
</dbReference>
<feature type="transmembrane region" description="Helical" evidence="10">
    <location>
        <begin position="524"/>
        <end position="543"/>
    </location>
</feature>
<evidence type="ECO:0000256" key="4">
    <source>
        <dbReference type="ARBA" id="ARBA00022598"/>
    </source>
</evidence>
<dbReference type="SUPFAM" id="SSF52777">
    <property type="entry name" value="CoA-dependent acyltransferases"/>
    <property type="match status" value="2"/>
</dbReference>
<evidence type="ECO:0000256" key="7">
    <source>
        <dbReference type="ARBA" id="ARBA00023136"/>
    </source>
</evidence>
<dbReference type="GO" id="GO:0031177">
    <property type="term" value="F:phosphopantetheine binding"/>
    <property type="evidence" value="ECO:0007669"/>
    <property type="project" value="TreeGrafter"/>
</dbReference>
<reference evidence="14" key="1">
    <citation type="journal article" date="2017" name="Nat. Microbiol.">
        <title>Global analysis of biosynthetic gene clusters reveals vast potential of secondary metabolite production in Penicillium species.</title>
        <authorList>
            <person name="Nielsen J.C."/>
            <person name="Grijseels S."/>
            <person name="Prigent S."/>
            <person name="Ji B."/>
            <person name="Dainat J."/>
            <person name="Nielsen K.F."/>
            <person name="Frisvad J.C."/>
            <person name="Workman M."/>
            <person name="Nielsen J."/>
        </authorList>
    </citation>
    <scope>NUCLEOTIDE SEQUENCE [LARGE SCALE GENOMIC DNA]</scope>
    <source>
        <strain evidence="14">IBT 11843</strain>
    </source>
</reference>
<feature type="transmembrane region" description="Helical" evidence="10">
    <location>
        <begin position="284"/>
        <end position="303"/>
    </location>
</feature>
<dbReference type="PANTHER" id="PTHR45527">
    <property type="entry name" value="NONRIBOSOMAL PEPTIDE SYNTHETASE"/>
    <property type="match status" value="1"/>
</dbReference>
<dbReference type="PROSITE" id="PS50075">
    <property type="entry name" value="CARRIER"/>
    <property type="match status" value="1"/>
</dbReference>
<dbReference type="Gene3D" id="3.40.50.1820">
    <property type="entry name" value="alpha/beta hydrolase"/>
    <property type="match status" value="1"/>
</dbReference>
<dbReference type="SUPFAM" id="SSF103473">
    <property type="entry name" value="MFS general substrate transporter"/>
    <property type="match status" value="1"/>
</dbReference>
<dbReference type="Gene3D" id="3.30.300.30">
    <property type="match status" value="1"/>
</dbReference>
<feature type="transmembrane region" description="Helical" evidence="10">
    <location>
        <begin position="387"/>
        <end position="405"/>
    </location>
</feature>
<feature type="domain" description="Carrier" evidence="11">
    <location>
        <begin position="1090"/>
        <end position="1163"/>
    </location>
</feature>
<dbReference type="InterPro" id="IPR011701">
    <property type="entry name" value="MFS"/>
</dbReference>
<dbReference type="Pfam" id="PF07690">
    <property type="entry name" value="MFS_1"/>
    <property type="match status" value="1"/>
</dbReference>
<keyword evidence="14" id="KW-1185">Reference proteome</keyword>
<feature type="transmembrane region" description="Helical" evidence="10">
    <location>
        <begin position="115"/>
        <end position="134"/>
    </location>
</feature>
<dbReference type="InterPro" id="IPR029058">
    <property type="entry name" value="AB_hydrolase_fold"/>
</dbReference>
<dbReference type="SUPFAM" id="SSF53474">
    <property type="entry name" value="alpha/beta-Hydrolases"/>
    <property type="match status" value="1"/>
</dbReference>
<dbReference type="CDD" id="cd17502">
    <property type="entry name" value="MFS_Azr1_MDR_like"/>
    <property type="match status" value="1"/>
</dbReference>
<feature type="transmembrane region" description="Helical" evidence="10">
    <location>
        <begin position="315"/>
        <end position="340"/>
    </location>
</feature>
<dbReference type="Gene3D" id="3.30.559.10">
    <property type="entry name" value="Chloramphenicol acetyltransferase-like domain"/>
    <property type="match status" value="1"/>
</dbReference>
<dbReference type="InterPro" id="IPR001242">
    <property type="entry name" value="Condensation_dom"/>
</dbReference>
<dbReference type="Proteomes" id="UP000191522">
    <property type="component" value="Unassembled WGS sequence"/>
</dbReference>
<dbReference type="InterPro" id="IPR036259">
    <property type="entry name" value="MFS_trans_sf"/>
</dbReference>
<feature type="transmembrane region" description="Helical" evidence="10">
    <location>
        <begin position="140"/>
        <end position="163"/>
    </location>
</feature>
<organism evidence="13 14">
    <name type="scientific">Penicillium decumbens</name>
    <dbReference type="NCBI Taxonomy" id="69771"/>
    <lineage>
        <taxon>Eukaryota</taxon>
        <taxon>Fungi</taxon>
        <taxon>Dikarya</taxon>
        <taxon>Ascomycota</taxon>
        <taxon>Pezizomycotina</taxon>
        <taxon>Eurotiomycetes</taxon>
        <taxon>Eurotiomycetidae</taxon>
        <taxon>Eurotiales</taxon>
        <taxon>Aspergillaceae</taxon>
        <taxon>Penicillium</taxon>
    </lineage>
</organism>
<dbReference type="Gene3D" id="1.10.1200.10">
    <property type="entry name" value="ACP-like"/>
    <property type="match status" value="1"/>
</dbReference>
<name>A0A1V6PHG6_PENDC</name>
<dbReference type="CDD" id="cd05918">
    <property type="entry name" value="A_NRPS_SidN3_like"/>
    <property type="match status" value="1"/>
</dbReference>
<feature type="transmembrane region" description="Helical" evidence="10">
    <location>
        <begin position="360"/>
        <end position="380"/>
    </location>
</feature>
<feature type="transmembrane region" description="Helical" evidence="10">
    <location>
        <begin position="251"/>
        <end position="272"/>
    </location>
</feature>
<dbReference type="InterPro" id="IPR023213">
    <property type="entry name" value="CAT-like_dom_sf"/>
</dbReference>
<feature type="compositionally biased region" description="Basic and acidic residues" evidence="9">
    <location>
        <begin position="550"/>
        <end position="560"/>
    </location>
</feature>
<evidence type="ECO:0000259" key="12">
    <source>
        <dbReference type="PROSITE" id="PS50850"/>
    </source>
</evidence>
<feature type="domain" description="Major facilitator superfamily (MFS) profile" evidence="12">
    <location>
        <begin position="53"/>
        <end position="546"/>
    </location>
</feature>
<feature type="region of interest" description="Disordered" evidence="9">
    <location>
        <begin position="550"/>
        <end position="569"/>
    </location>
</feature>
<evidence type="ECO:0000313" key="13">
    <source>
        <dbReference type="EMBL" id="OQD76414.1"/>
    </source>
</evidence>
<dbReference type="PROSITE" id="PS00455">
    <property type="entry name" value="AMP_BINDING"/>
    <property type="match status" value="1"/>
</dbReference>
<keyword evidence="7 10" id="KW-0472">Membrane</keyword>
<evidence type="ECO:0000256" key="8">
    <source>
        <dbReference type="ARBA" id="ARBA00029454"/>
    </source>
</evidence>
<dbReference type="GO" id="GO:0005737">
    <property type="term" value="C:cytoplasm"/>
    <property type="evidence" value="ECO:0007669"/>
    <property type="project" value="TreeGrafter"/>
</dbReference>
<keyword evidence="2" id="KW-0596">Phosphopantetheine</keyword>
<dbReference type="PROSITE" id="PS50850">
    <property type="entry name" value="MFS"/>
    <property type="match status" value="1"/>
</dbReference>
<dbReference type="Pfam" id="PF00550">
    <property type="entry name" value="PP-binding"/>
    <property type="match status" value="1"/>
</dbReference>
<keyword evidence="6 10" id="KW-1133">Transmembrane helix</keyword>
<keyword evidence="3" id="KW-0597">Phosphoprotein</keyword>